<dbReference type="Proteomes" id="UP000663853">
    <property type="component" value="Unassembled WGS sequence"/>
</dbReference>
<evidence type="ECO:0000256" key="1">
    <source>
        <dbReference type="SAM" id="MobiDB-lite"/>
    </source>
</evidence>
<reference evidence="2" key="1">
    <citation type="submission" date="2021-01" db="EMBL/GenBank/DDBJ databases">
        <authorList>
            <person name="Kaushik A."/>
        </authorList>
    </citation>
    <scope>NUCLEOTIDE SEQUENCE</scope>
    <source>
        <strain evidence="2">AG6-10EEA</strain>
    </source>
</reference>
<proteinExistence type="predicted"/>
<dbReference type="AlphaFoldDB" id="A0A8H2XUA0"/>
<sequence length="483" mass="53605">MSARENASTSIKQLVQELKDVEQTARAICQGPSMRRYSQSIKEHLQGLGDEIARLIAPLQEHGGDASSGPGKRRSPSLDQDEATAGNRSMHLRKRPRISIVPPTTQGRKVSSPTGGRSPLKQARGPTRSNKTWDRSPPKQTSQTTRSSSRSQSPPKQAPPVSDNDLYKDVVSSRGRVQARFRRVEDLVRSPEFSAYLVEQTKSDELNVGELIGVHFNPLPIFSMPEQILLGLSQAVFPVGKITIEFKESIVAHLTDCANNSNFTAGEMIKVCTSHELVLGEPGKKLRKSEEEKAWSTLNDLTKTLIDRESPIHSRNEVDFAQSISLKYEQLAFTSVWSTFATGNSADTQIELAKRLYNDLPDKHRAKLTLDQFAGIVKRIRDGASTMLLAFKTFGWMILFHPALGKNHFQSSRFASAIRQACNGFQAQVDESTHLAAHMDKVKAAHWELLKTILGKFCEDAQPMIRQLKNLKALAGSLESRGV</sequence>
<evidence type="ECO:0000313" key="3">
    <source>
        <dbReference type="Proteomes" id="UP000663853"/>
    </source>
</evidence>
<feature type="compositionally biased region" description="Low complexity" evidence="1">
    <location>
        <begin position="138"/>
        <end position="155"/>
    </location>
</feature>
<comment type="caution">
    <text evidence="2">The sequence shown here is derived from an EMBL/GenBank/DDBJ whole genome shotgun (WGS) entry which is preliminary data.</text>
</comment>
<feature type="compositionally biased region" description="Polar residues" evidence="1">
    <location>
        <begin position="102"/>
        <end position="115"/>
    </location>
</feature>
<dbReference type="EMBL" id="CAJMXA010000543">
    <property type="protein sequence ID" value="CAE6435048.1"/>
    <property type="molecule type" value="Genomic_DNA"/>
</dbReference>
<evidence type="ECO:0000313" key="2">
    <source>
        <dbReference type="EMBL" id="CAE6435048.1"/>
    </source>
</evidence>
<name>A0A8H2XUA0_9AGAM</name>
<feature type="region of interest" description="Disordered" evidence="1">
    <location>
        <begin position="56"/>
        <end position="168"/>
    </location>
</feature>
<gene>
    <name evidence="2" type="ORF">RDB_LOCUS29164</name>
</gene>
<protein>
    <submittedName>
        <fullName evidence="2">Uncharacterized protein</fullName>
    </submittedName>
</protein>
<organism evidence="2 3">
    <name type="scientific">Rhizoctonia solani</name>
    <dbReference type="NCBI Taxonomy" id="456999"/>
    <lineage>
        <taxon>Eukaryota</taxon>
        <taxon>Fungi</taxon>
        <taxon>Dikarya</taxon>
        <taxon>Basidiomycota</taxon>
        <taxon>Agaricomycotina</taxon>
        <taxon>Agaricomycetes</taxon>
        <taxon>Cantharellales</taxon>
        <taxon>Ceratobasidiaceae</taxon>
        <taxon>Rhizoctonia</taxon>
    </lineage>
</organism>
<accession>A0A8H2XUA0</accession>